<dbReference type="InterPro" id="IPR045944">
    <property type="entry name" value="DUF6364"/>
</dbReference>
<sequence>MRTTLDIDDKLLTEAKQLAAREHISLTRLIEEGLAARLRSAAKPKGSGSRVHLPVFAGRGGLQAGIRDARSHQAILDALDDLEGPQ</sequence>
<protein>
    <submittedName>
        <fullName evidence="1">DUF2191 domain-containing protein</fullName>
    </submittedName>
</protein>
<proteinExistence type="predicted"/>
<dbReference type="Proteomes" id="UP000599523">
    <property type="component" value="Unassembled WGS sequence"/>
</dbReference>
<name>A0A972FKI3_9RHOO</name>
<evidence type="ECO:0000313" key="2">
    <source>
        <dbReference type="Proteomes" id="UP000599523"/>
    </source>
</evidence>
<organism evidence="1 2">
    <name type="scientific">Azoarcus taiwanensis</name>
    <dbReference type="NCBI Taxonomy" id="666964"/>
    <lineage>
        <taxon>Bacteria</taxon>
        <taxon>Pseudomonadati</taxon>
        <taxon>Pseudomonadota</taxon>
        <taxon>Betaproteobacteria</taxon>
        <taxon>Rhodocyclales</taxon>
        <taxon>Zoogloeaceae</taxon>
        <taxon>Azoarcus</taxon>
    </lineage>
</organism>
<accession>A0A972FKI3</accession>
<gene>
    <name evidence="1" type="ORF">GPA21_13445</name>
</gene>
<dbReference type="Pfam" id="PF19891">
    <property type="entry name" value="DUF6364"/>
    <property type="match status" value="1"/>
</dbReference>
<comment type="caution">
    <text evidence="1">The sequence shown here is derived from an EMBL/GenBank/DDBJ whole genome shotgun (WGS) entry which is preliminary data.</text>
</comment>
<keyword evidence="2" id="KW-1185">Reference proteome</keyword>
<dbReference type="RefSeq" id="WP_168988656.1">
    <property type="nucleotide sequence ID" value="NZ_CAWPHM010000313.1"/>
</dbReference>
<dbReference type="EMBL" id="WTVM01000084">
    <property type="protein sequence ID" value="NMG03961.1"/>
    <property type="molecule type" value="Genomic_DNA"/>
</dbReference>
<evidence type="ECO:0000313" key="1">
    <source>
        <dbReference type="EMBL" id="NMG03961.1"/>
    </source>
</evidence>
<reference evidence="1" key="1">
    <citation type="submission" date="2019-12" db="EMBL/GenBank/DDBJ databases">
        <title>Comparative genomics gives insights into the taxonomy of the Azoarcus-Aromatoleum group and reveals separate origins of nif in the plant-associated Azoarcus and non-plant-associated Aromatoleum sub-groups.</title>
        <authorList>
            <person name="Lafos M."/>
            <person name="Maluk M."/>
            <person name="Batista M."/>
            <person name="Junghare M."/>
            <person name="Carmona M."/>
            <person name="Faoro H."/>
            <person name="Cruz L.M."/>
            <person name="Battistoni F."/>
            <person name="De Souza E."/>
            <person name="Pedrosa F."/>
            <person name="Chen W.-M."/>
            <person name="Poole P.S."/>
            <person name="Dixon R.A."/>
            <person name="James E.K."/>
        </authorList>
    </citation>
    <scope>NUCLEOTIDE SEQUENCE</scope>
    <source>
        <strain evidence="1">NSC3</strain>
    </source>
</reference>
<dbReference type="AlphaFoldDB" id="A0A972FKI3"/>